<dbReference type="CDD" id="cd01465">
    <property type="entry name" value="vWA_subgroup"/>
    <property type="match status" value="1"/>
</dbReference>
<feature type="region of interest" description="Disordered" evidence="1">
    <location>
        <begin position="147"/>
        <end position="179"/>
    </location>
</feature>
<reference evidence="3 4" key="1">
    <citation type="submission" date="2019-08" db="EMBL/GenBank/DDBJ databases">
        <title>Parahaliea maris sp. nov., isolated from the surface seawater.</title>
        <authorList>
            <person name="Liu Y."/>
        </authorList>
    </citation>
    <scope>NUCLEOTIDE SEQUENCE [LARGE SCALE GENOMIC DNA]</scope>
    <source>
        <strain evidence="3 4">S2-26</strain>
    </source>
</reference>
<dbReference type="Gene3D" id="3.40.50.410">
    <property type="entry name" value="von Willebrand factor, type A domain"/>
    <property type="match status" value="1"/>
</dbReference>
<feature type="domain" description="VWFA" evidence="2">
    <location>
        <begin position="328"/>
        <end position="506"/>
    </location>
</feature>
<feature type="region of interest" description="Disordered" evidence="1">
    <location>
        <begin position="1"/>
        <end position="62"/>
    </location>
</feature>
<dbReference type="InterPro" id="IPR021908">
    <property type="entry name" value="YfbK_C"/>
</dbReference>
<name>A0A5C8ZN47_9GAMM</name>
<dbReference type="SUPFAM" id="SSF53300">
    <property type="entry name" value="vWA-like"/>
    <property type="match status" value="1"/>
</dbReference>
<dbReference type="Pfam" id="PF12034">
    <property type="entry name" value="YfbK_C"/>
    <property type="match status" value="1"/>
</dbReference>
<feature type="compositionally biased region" description="Basic and acidic residues" evidence="1">
    <location>
        <begin position="1"/>
        <end position="23"/>
    </location>
</feature>
<evidence type="ECO:0000256" key="1">
    <source>
        <dbReference type="SAM" id="MobiDB-lite"/>
    </source>
</evidence>
<organism evidence="3 4">
    <name type="scientific">Parahaliea aestuarii</name>
    <dbReference type="NCBI Taxonomy" id="1852021"/>
    <lineage>
        <taxon>Bacteria</taxon>
        <taxon>Pseudomonadati</taxon>
        <taxon>Pseudomonadota</taxon>
        <taxon>Gammaproteobacteria</taxon>
        <taxon>Cellvibrionales</taxon>
        <taxon>Halieaceae</taxon>
        <taxon>Parahaliea</taxon>
    </lineage>
</organism>
<keyword evidence="4" id="KW-1185">Reference proteome</keyword>
<dbReference type="RefSeq" id="WP_148065935.1">
    <property type="nucleotide sequence ID" value="NZ_VRYZ01000010.1"/>
</dbReference>
<feature type="compositionally biased region" description="Polar residues" evidence="1">
    <location>
        <begin position="151"/>
        <end position="165"/>
    </location>
</feature>
<dbReference type="EMBL" id="VRYZ01000010">
    <property type="protein sequence ID" value="TXS89184.1"/>
    <property type="molecule type" value="Genomic_DNA"/>
</dbReference>
<comment type="caution">
    <text evidence="3">The sequence shown here is derived from an EMBL/GenBank/DDBJ whole genome shotgun (WGS) entry which is preliminary data.</text>
</comment>
<evidence type="ECO:0000259" key="2">
    <source>
        <dbReference type="PROSITE" id="PS50234"/>
    </source>
</evidence>
<sequence length="689" mass="73847">MNDEELKQLLSRREGAPAEEARQRAVAAAMAAFDEEHAHEKTASQTQGNADSERLTPDRTSQGSKIMNLFTASSSPLQRWVYSGLASAAVLVLGVFITTQVPWQGGMDTPPVNETALKGGDATRAARDSALEEAVASAAPRIELQVEESSRAFSGSRANVVTPESSAPRPKLNSRAAADAATSRAEEVIVTGMKRAPAPAMAAAASPLEGIVAPGYQDSGRDRFTTADANPVKRVADEPVSTFSIDVDTAAYSFVRRMLNQGVLPQKAAVRVEEMINYFPYDYPLPTGREAPFSTTVSVLDSPWKTGNKLVHIGIQGFELQGAQPRSNLVFLLDVSGSMNSPDKLPLVKQSMALLLSRLQAEDTVSIVVYAGAAGTVLEPTPVKEKQKILDALNRLQAGGSTAGAAGIQLAYQVAESQFVEDGVNRVVLATDGDFNVGIHNPEELKGFVERKRDAGVYLSVLGFGQGNYHDALMQQLAQNGNGVAAYIDTLGEAQKVLVHEATSALFPIANDVKIQVEFNPQTVSEYRLLGYETRQLAEEDFNNDAVDAGDIGAGHSVTAIYEITPAGSDSAVYEPSRYREQAAAGSGKGSEYGFLKLRYKLPGEQDSKLISRPIRIDADPADAAQLREARFASAVAGFGELLRGGKYTADWNYSDALQLAQANRGDDPYGYRAELVQLIRKAEVAQAM</sequence>
<proteinExistence type="predicted"/>
<protein>
    <submittedName>
        <fullName evidence="3">VWA domain-containing protein</fullName>
    </submittedName>
</protein>
<dbReference type="InterPro" id="IPR002035">
    <property type="entry name" value="VWF_A"/>
</dbReference>
<dbReference type="PROSITE" id="PS50234">
    <property type="entry name" value="VWFA"/>
    <property type="match status" value="1"/>
</dbReference>
<dbReference type="PANTHER" id="PTHR10579:SF43">
    <property type="entry name" value="ZINC FINGER (C3HC4-TYPE RING FINGER) FAMILY PROTEIN"/>
    <property type="match status" value="1"/>
</dbReference>
<dbReference type="InterPro" id="IPR022156">
    <property type="entry name" value="Uncharacterised_YfbK_N"/>
</dbReference>
<evidence type="ECO:0000313" key="3">
    <source>
        <dbReference type="EMBL" id="TXS89184.1"/>
    </source>
</evidence>
<evidence type="ECO:0000313" key="4">
    <source>
        <dbReference type="Proteomes" id="UP000321933"/>
    </source>
</evidence>
<gene>
    <name evidence="3" type="ORF">FVW59_18855</name>
</gene>
<dbReference type="Pfam" id="PF00092">
    <property type="entry name" value="VWA"/>
    <property type="match status" value="1"/>
</dbReference>
<dbReference type="OrthoDB" id="9805121at2"/>
<dbReference type="Proteomes" id="UP000321933">
    <property type="component" value="Unassembled WGS sequence"/>
</dbReference>
<dbReference type="InterPro" id="IPR036465">
    <property type="entry name" value="vWFA_dom_sf"/>
</dbReference>
<dbReference type="Pfam" id="PF12450">
    <property type="entry name" value="vWF_A"/>
    <property type="match status" value="1"/>
</dbReference>
<dbReference type="SMART" id="SM00327">
    <property type="entry name" value="VWA"/>
    <property type="match status" value="1"/>
</dbReference>
<dbReference type="InterPro" id="IPR051266">
    <property type="entry name" value="CLCR"/>
</dbReference>
<dbReference type="PANTHER" id="PTHR10579">
    <property type="entry name" value="CALCIUM-ACTIVATED CHLORIDE CHANNEL REGULATOR"/>
    <property type="match status" value="1"/>
</dbReference>
<accession>A0A5C8ZN47</accession>
<dbReference type="AlphaFoldDB" id="A0A5C8ZN47"/>